<sequence>MGQRLAGKSAFVTAAGQGIGRATAEAFLREGARVIAADINPTGLSALAELPNCTVVELDVTDAAAVARAVADAGAVDILFNGAGYVHAGGILEAKDEDLSFAFELNVRAMMRLIQGFLPGMLARGGGSIINMASVAGSVKAVPNRFVYSTTKAAVVGLTKSVALDFVGKGIRCNAICPGTVESPSLRDRIAAQARQNGLSPQEVEASFVARQPMGRLGRAEEIAALAVYLASDESAFTTGTTQVIDGGWSN</sequence>
<dbReference type="AlphaFoldDB" id="A0A193FTB3"/>
<dbReference type="InterPro" id="IPR002347">
    <property type="entry name" value="SDR_fam"/>
</dbReference>
<reference evidence="6 7" key="1">
    <citation type="submission" date="2016-06" db="EMBL/GenBank/DDBJ databases">
        <title>Complete genome sequences of Bordetella bronchialis and Bordetella flabilis.</title>
        <authorList>
            <person name="LiPuma J.J."/>
            <person name="Spilker T."/>
        </authorList>
    </citation>
    <scope>NUCLEOTIDE SEQUENCE [LARGE SCALE GENOMIC DNA]</scope>
    <source>
        <strain evidence="5 7">AU17976</strain>
        <strain evidence="4 6">AU3182</strain>
    </source>
</reference>
<dbReference type="EMBL" id="CP016171">
    <property type="protein sequence ID" value="ANN70421.1"/>
    <property type="molecule type" value="Genomic_DNA"/>
</dbReference>
<dbReference type="KEGG" id="bbro:BAU06_02930"/>
<evidence type="ECO:0000313" key="4">
    <source>
        <dbReference type="EMBL" id="ANN65389.1"/>
    </source>
</evidence>
<dbReference type="Gene3D" id="3.40.50.720">
    <property type="entry name" value="NAD(P)-binding Rossmann-like Domain"/>
    <property type="match status" value="1"/>
</dbReference>
<protein>
    <submittedName>
        <fullName evidence="5">NAD(P)-dependent oxidoreductase</fullName>
    </submittedName>
</protein>
<keyword evidence="2" id="KW-0560">Oxidoreductase</keyword>
<name>A0A193FTB3_9BORD</name>
<dbReference type="PANTHER" id="PTHR43477:SF4">
    <property type="entry name" value="DEHYDROGENASE_REDUCTASE SDR FAMILY MEMBER 6"/>
    <property type="match status" value="1"/>
</dbReference>
<dbReference type="RefSeq" id="WP_066344123.1">
    <property type="nucleotide sequence ID" value="NZ_CBCSFJ010000042.1"/>
</dbReference>
<dbReference type="GO" id="GO:0016491">
    <property type="term" value="F:oxidoreductase activity"/>
    <property type="evidence" value="ECO:0007669"/>
    <property type="project" value="UniProtKB-KW"/>
</dbReference>
<evidence type="ECO:0000256" key="3">
    <source>
        <dbReference type="ARBA" id="ARBA00023027"/>
    </source>
</evidence>
<dbReference type="InterPro" id="IPR036291">
    <property type="entry name" value="NAD(P)-bd_dom_sf"/>
</dbReference>
<organism evidence="5 7">
    <name type="scientific">Bordetella bronchialis</name>
    <dbReference type="NCBI Taxonomy" id="463025"/>
    <lineage>
        <taxon>Bacteria</taxon>
        <taxon>Pseudomonadati</taxon>
        <taxon>Pseudomonadota</taxon>
        <taxon>Betaproteobacteria</taxon>
        <taxon>Burkholderiales</taxon>
        <taxon>Alcaligenaceae</taxon>
        <taxon>Bordetella</taxon>
    </lineage>
</organism>
<accession>A0A193FTB3</accession>
<evidence type="ECO:0000313" key="6">
    <source>
        <dbReference type="Proteomes" id="UP000091897"/>
    </source>
</evidence>
<evidence type="ECO:0000313" key="5">
    <source>
        <dbReference type="EMBL" id="ANN70421.1"/>
    </source>
</evidence>
<dbReference type="InterPro" id="IPR051122">
    <property type="entry name" value="SDR_DHRS6-like"/>
</dbReference>
<dbReference type="PROSITE" id="PS00061">
    <property type="entry name" value="ADH_SHORT"/>
    <property type="match status" value="1"/>
</dbReference>
<dbReference type="OrthoDB" id="9806974at2"/>
<dbReference type="STRING" id="463025.BAU08_02910"/>
<dbReference type="Proteomes" id="UP000091897">
    <property type="component" value="Chromosome"/>
</dbReference>
<dbReference type="PRINTS" id="PR00080">
    <property type="entry name" value="SDRFAMILY"/>
</dbReference>
<evidence type="ECO:0000313" key="7">
    <source>
        <dbReference type="Proteomes" id="UP000092213"/>
    </source>
</evidence>
<dbReference type="InterPro" id="IPR020904">
    <property type="entry name" value="Sc_DH/Rdtase_CS"/>
</dbReference>
<proteinExistence type="inferred from homology"/>
<evidence type="ECO:0000256" key="2">
    <source>
        <dbReference type="ARBA" id="ARBA00023002"/>
    </source>
</evidence>
<dbReference type="FunFam" id="3.40.50.720:FF:000084">
    <property type="entry name" value="Short-chain dehydrogenase reductase"/>
    <property type="match status" value="1"/>
</dbReference>
<dbReference type="SUPFAM" id="SSF51735">
    <property type="entry name" value="NAD(P)-binding Rossmann-fold domains"/>
    <property type="match status" value="1"/>
</dbReference>
<comment type="similarity">
    <text evidence="1">Belongs to the short-chain dehydrogenases/reductases (SDR) family.</text>
</comment>
<dbReference type="PRINTS" id="PR00081">
    <property type="entry name" value="GDHRDH"/>
</dbReference>
<gene>
    <name evidence="4" type="ORF">BAU06_02930</name>
    <name evidence="5" type="ORF">BAU08_02910</name>
</gene>
<keyword evidence="6" id="KW-1185">Reference proteome</keyword>
<keyword evidence="3" id="KW-0520">NAD</keyword>
<dbReference type="Proteomes" id="UP000092213">
    <property type="component" value="Chromosome"/>
</dbReference>
<dbReference type="EMBL" id="CP016170">
    <property type="protein sequence ID" value="ANN65389.1"/>
    <property type="molecule type" value="Genomic_DNA"/>
</dbReference>
<dbReference type="Pfam" id="PF13561">
    <property type="entry name" value="adh_short_C2"/>
    <property type="match status" value="1"/>
</dbReference>
<dbReference type="PANTHER" id="PTHR43477">
    <property type="entry name" value="DIHYDROANTICAPSIN 7-DEHYDROGENASE"/>
    <property type="match status" value="1"/>
</dbReference>
<evidence type="ECO:0000256" key="1">
    <source>
        <dbReference type="ARBA" id="ARBA00006484"/>
    </source>
</evidence>